<dbReference type="Gene3D" id="3.30.70.1320">
    <property type="entry name" value="Multidrug efflux transporter AcrB pore domain like"/>
    <property type="match status" value="1"/>
</dbReference>
<dbReference type="Pfam" id="PF00873">
    <property type="entry name" value="ACR_tran"/>
    <property type="match status" value="1"/>
</dbReference>
<dbReference type="GO" id="GO:0005886">
    <property type="term" value="C:plasma membrane"/>
    <property type="evidence" value="ECO:0007669"/>
    <property type="project" value="TreeGrafter"/>
</dbReference>
<dbReference type="EMBL" id="JAAGYV010000306">
    <property type="protein sequence ID" value="NEK75144.1"/>
    <property type="molecule type" value="Genomic_DNA"/>
</dbReference>
<feature type="non-terminal residue" evidence="1">
    <location>
        <position position="1"/>
    </location>
</feature>
<dbReference type="SUPFAM" id="SSF82693">
    <property type="entry name" value="Multidrug efflux transporter AcrB pore domain, PN1, PN2, PC1 and PC2 subdomains"/>
    <property type="match status" value="1"/>
</dbReference>
<gene>
    <name evidence="1" type="ORF">G3W62_20715</name>
</gene>
<dbReference type="PANTHER" id="PTHR32063:SF18">
    <property type="entry name" value="CATION EFFLUX SYSTEM PROTEIN"/>
    <property type="match status" value="1"/>
</dbReference>
<evidence type="ECO:0000313" key="1">
    <source>
        <dbReference type="EMBL" id="NEK75144.1"/>
    </source>
</evidence>
<organism evidence="1">
    <name type="scientific">Xanthomonas euvesicatoria</name>
    <dbReference type="NCBI Taxonomy" id="456327"/>
    <lineage>
        <taxon>Bacteria</taxon>
        <taxon>Pseudomonadati</taxon>
        <taxon>Pseudomonadota</taxon>
        <taxon>Gammaproteobacteria</taxon>
        <taxon>Lysobacterales</taxon>
        <taxon>Lysobacteraceae</taxon>
        <taxon>Xanthomonas</taxon>
    </lineage>
</organism>
<proteinExistence type="predicted"/>
<sequence>AGVIGPMVNDEYADVTFALFALKAKGEPQRLLARDAESLRQRLLHVPGVKKVNIIGEQPERIFVEFSHERLATLGVGPQEVFAALNAQNALNAAG</sequence>
<feature type="non-terminal residue" evidence="1">
    <location>
        <position position="95"/>
    </location>
</feature>
<reference evidence="1" key="1">
    <citation type="submission" date="2019-11" db="EMBL/GenBank/DDBJ databases">
        <title>Genome-resolved metagenomics to study the prevalence of co-infection and intraspecific heterogeneity among plant pathogen metapopulations.</title>
        <authorList>
            <person name="Newberry E."/>
            <person name="Bhandari R."/>
            <person name="Kemble J."/>
            <person name="Sikora E."/>
            <person name="Potnis N."/>
        </authorList>
    </citation>
    <scope>NUCLEOTIDE SEQUENCE</scope>
    <source>
        <strain evidence="1">Xe_Pep_Tuscaloosa_18b</strain>
    </source>
</reference>
<accession>A0A6B3KK20</accession>
<dbReference type="GO" id="GO:0042910">
    <property type="term" value="F:xenobiotic transmembrane transporter activity"/>
    <property type="evidence" value="ECO:0007669"/>
    <property type="project" value="TreeGrafter"/>
</dbReference>
<name>A0A6B3KK20_XANEU</name>
<protein>
    <submittedName>
        <fullName evidence="1">Efflux RND transporter permease subunit</fullName>
    </submittedName>
</protein>
<dbReference type="InterPro" id="IPR001036">
    <property type="entry name" value="Acrflvin-R"/>
</dbReference>
<comment type="caution">
    <text evidence="1">The sequence shown here is derived from an EMBL/GenBank/DDBJ whole genome shotgun (WGS) entry which is preliminary data.</text>
</comment>
<dbReference type="InterPro" id="IPR027463">
    <property type="entry name" value="AcrB_DN_DC_subdom"/>
</dbReference>
<dbReference type="AlphaFoldDB" id="A0A6B3KK20"/>
<dbReference type="PANTHER" id="PTHR32063">
    <property type="match status" value="1"/>
</dbReference>
<dbReference type="Gene3D" id="3.30.2090.10">
    <property type="entry name" value="Multidrug efflux transporter AcrB TolC docking domain, DN and DC subdomains"/>
    <property type="match status" value="1"/>
</dbReference>